<dbReference type="EMBL" id="JAHHHD010000028">
    <property type="protein sequence ID" value="MBW4660953.1"/>
    <property type="molecule type" value="Genomic_DNA"/>
</dbReference>
<reference evidence="1" key="2">
    <citation type="journal article" date="2022" name="Microbiol. Resour. Announc.">
        <title>Metagenome Sequencing to Explore Phylogenomics of Terrestrial Cyanobacteria.</title>
        <authorList>
            <person name="Ward R.D."/>
            <person name="Stajich J.E."/>
            <person name="Johansen J.R."/>
            <person name="Huntemann M."/>
            <person name="Clum A."/>
            <person name="Foster B."/>
            <person name="Foster B."/>
            <person name="Roux S."/>
            <person name="Palaniappan K."/>
            <person name="Varghese N."/>
            <person name="Mukherjee S."/>
            <person name="Reddy T.B.K."/>
            <person name="Daum C."/>
            <person name="Copeland A."/>
            <person name="Chen I.A."/>
            <person name="Ivanova N.N."/>
            <person name="Kyrpides N.C."/>
            <person name="Shapiro N."/>
            <person name="Eloe-Fadrosh E.A."/>
            <person name="Pietrasiak N."/>
        </authorList>
    </citation>
    <scope>NUCLEOTIDE SEQUENCE</scope>
    <source>
        <strain evidence="1">UHER 2000/2452</strain>
    </source>
</reference>
<comment type="caution">
    <text evidence="1">The sequence shown here is derived from an EMBL/GenBank/DDBJ whole genome shotgun (WGS) entry which is preliminary data.</text>
</comment>
<organism evidence="1 2">
    <name type="scientific">Drouetiella hepatica Uher 2000/2452</name>
    <dbReference type="NCBI Taxonomy" id="904376"/>
    <lineage>
        <taxon>Bacteria</taxon>
        <taxon>Bacillati</taxon>
        <taxon>Cyanobacteriota</taxon>
        <taxon>Cyanophyceae</taxon>
        <taxon>Oculatellales</taxon>
        <taxon>Oculatellaceae</taxon>
        <taxon>Drouetiella</taxon>
    </lineage>
</organism>
<proteinExistence type="predicted"/>
<sequence>MNVFPVGAAEQSSGIFNANEHGRSGTNKLFELDSCPMYERVDFLDGTFLMVCLPLARHALISAYRQELRSNLEGIGYWVPSMDSTLFATWGIYYTQISKLMEPAFDAAAMTPDSRHRFFICSTPVERNGEMFVGLPQLDLLLGMGYPEPVTVDRPNQNKGIVHITSGDPARDLLADLLIMFKDQALPLSDRYSFDYLNKLVLQTAQRKDPELQKKLQAEADKKRFEQLNAGAAVREHYRRMNIVVPDDF</sequence>
<evidence type="ECO:0000313" key="2">
    <source>
        <dbReference type="Proteomes" id="UP000757435"/>
    </source>
</evidence>
<reference evidence="1" key="1">
    <citation type="submission" date="2021-05" db="EMBL/GenBank/DDBJ databases">
        <authorList>
            <person name="Pietrasiak N."/>
            <person name="Ward R."/>
            <person name="Stajich J.E."/>
            <person name="Kurbessoian T."/>
        </authorList>
    </citation>
    <scope>NUCLEOTIDE SEQUENCE</scope>
    <source>
        <strain evidence="1">UHER 2000/2452</strain>
    </source>
</reference>
<accession>A0A951UQZ3</accession>
<dbReference type="Proteomes" id="UP000757435">
    <property type="component" value="Unassembled WGS sequence"/>
</dbReference>
<evidence type="ECO:0000313" key="1">
    <source>
        <dbReference type="EMBL" id="MBW4660953.1"/>
    </source>
</evidence>
<dbReference type="AlphaFoldDB" id="A0A951UQZ3"/>
<protein>
    <submittedName>
        <fullName evidence="1">Uncharacterized protein</fullName>
    </submittedName>
</protein>
<name>A0A951UQZ3_9CYAN</name>
<gene>
    <name evidence="1" type="ORF">KME15_19940</name>
</gene>